<accession>A0ACC1XUF8</accession>
<sequence length="1094" mass="124587">MLQRAASNAYSWWWASHIRTKQSKWLEQNLQDMEEKVAYALQLIDEDGDSFARRAEMYYKRRPEIVGFVEEAFRAYRALATRYDHISKELQTANTTIAAVCPDQVQFAMDDDDEDALLRTQKKNSENPAKNVPKVPKMPKKDLKGIFTSASRQLRPSKSTKKPTIAKPVKPKSGLCKSEGLKEIDRLQKQILVLQTEKEFVNSSYESWLAKYWEIEDQINEVQQRICTLQDEFGEGIFIEDDEARNLMTATALKSCQQTLDRLQDKQEKSGGEEKVERKRISDTREKLESLENEDSQKKPSAKDDSVKAVGEVERSEKGTVSATQQKEVERSEQGTANATQEREELESLREMMKEQFEDGSTASLSMTEMAEKIDEVVNKVVNLEIAFSSQTALVQRLRTEADGLRAQIRTLEDDKATLISDKNDLSSKLMRMQEKLHILQDANRSVEGQKSSPQTHLTEANCNLVHLSDKVQSVKSDEKLEYSSPKEDNSPVRVNSHKVIEGQEAPPNPHDGPNKLQSVKLSEEHQVKISSEEEKKSPPKVQFVEGIGRSEGGVNHDIENLSTEKPDEELHVKTSSEEEKKSPCKVQLVEGIGVSEGRANLGDEKLPMEKPDEELKFSGSTQDEEKSTVAVSVEEFKEQEEKQNHGDVPEKARDAQTKVVNDTEHELSATSGNQGEAVGQYQANEEPGKLLEKTQDQMKEEIIDRQASSEQPDNLLNVERHEQASEKEYEPDWKQMFLNGMENREKTLLAEYTTVLRNCKELKKKLDKADRRTGDSNHETTELQELRSANSEKDEEIRSLRQKLGILQAAIGENNDLDDQYAEQEVTVTETPRTQSTDGEVDINAIQVDQADGEAGIEEKFRMDIDELLEENLDFWLRFSTSFHQIQKFETEVKDLQAEVSKLEEKQKKHEGSSSIKYSMKSDGRPLYKHLREIQTELTMWLEKCASLQEEMKSRFSSLCDIQEEITKALKMSAEDDDFKFTSYQAAKFQGEVLNMKQENNKVADELQAGLDHVTNLQHEVEKTLKLLGDKFGLSETKNDPNSTLEHSDSRSRVPLRSFIFGVKPKKQRTSFFSSMHPALARKYNGFMAGVGR</sequence>
<reference evidence="1 2" key="1">
    <citation type="journal article" date="2023" name="Science">
        <title>Complex scaffold remodeling in plant triterpene biosynthesis.</title>
        <authorList>
            <person name="De La Pena R."/>
            <person name="Hodgson H."/>
            <person name="Liu J.C."/>
            <person name="Stephenson M.J."/>
            <person name="Martin A.C."/>
            <person name="Owen C."/>
            <person name="Harkess A."/>
            <person name="Leebens-Mack J."/>
            <person name="Jimenez L.E."/>
            <person name="Osbourn A."/>
            <person name="Sattely E.S."/>
        </authorList>
    </citation>
    <scope>NUCLEOTIDE SEQUENCE [LARGE SCALE GENOMIC DNA]</scope>
    <source>
        <strain evidence="2">cv. JPN11</strain>
        <tissue evidence="1">Leaf</tissue>
    </source>
</reference>
<organism evidence="1 2">
    <name type="scientific">Melia azedarach</name>
    <name type="common">Chinaberry tree</name>
    <dbReference type="NCBI Taxonomy" id="155640"/>
    <lineage>
        <taxon>Eukaryota</taxon>
        <taxon>Viridiplantae</taxon>
        <taxon>Streptophyta</taxon>
        <taxon>Embryophyta</taxon>
        <taxon>Tracheophyta</taxon>
        <taxon>Spermatophyta</taxon>
        <taxon>Magnoliopsida</taxon>
        <taxon>eudicotyledons</taxon>
        <taxon>Gunneridae</taxon>
        <taxon>Pentapetalae</taxon>
        <taxon>rosids</taxon>
        <taxon>malvids</taxon>
        <taxon>Sapindales</taxon>
        <taxon>Meliaceae</taxon>
        <taxon>Melia</taxon>
    </lineage>
</organism>
<evidence type="ECO:0000313" key="1">
    <source>
        <dbReference type="EMBL" id="KAJ4714557.1"/>
    </source>
</evidence>
<comment type="caution">
    <text evidence="1">The sequence shown here is derived from an EMBL/GenBank/DDBJ whole genome shotgun (WGS) entry which is preliminary data.</text>
</comment>
<name>A0ACC1XUF8_MELAZ</name>
<dbReference type="EMBL" id="CM051400">
    <property type="protein sequence ID" value="KAJ4714557.1"/>
    <property type="molecule type" value="Genomic_DNA"/>
</dbReference>
<keyword evidence="2" id="KW-1185">Reference proteome</keyword>
<proteinExistence type="predicted"/>
<protein>
    <submittedName>
        <fullName evidence="1">Protein NETWORKED 2D</fullName>
    </submittedName>
</protein>
<evidence type="ECO:0000313" key="2">
    <source>
        <dbReference type="Proteomes" id="UP001164539"/>
    </source>
</evidence>
<gene>
    <name evidence="1" type="ORF">OWV82_013025</name>
</gene>
<dbReference type="Proteomes" id="UP001164539">
    <property type="component" value="Chromosome 7"/>
</dbReference>